<gene>
    <name evidence="2" type="ORF">NEDG_01704</name>
</gene>
<dbReference type="EMBL" id="LTDL01000037">
    <property type="protein sequence ID" value="OAG30121.1"/>
    <property type="molecule type" value="Genomic_DNA"/>
</dbReference>
<dbReference type="GeneID" id="93648054"/>
<accession>A0A177EF54</accession>
<sequence>MGLIDKISEVAKHSEHSNKNKEDAKASGTPNTTEKPNEMSIINSVQSPTQTQPSTQPSTQTKPSKSMKDRLKKQGSIEVKREATGLEGGLSSASDVNKSVKPSMAKTSDVPTDDPTSLINKEATVKKTNPQGELAGGLENKTSSSDINSGKVKGIVTDFAVSGGIGTDTGTDITKHKHGDGKKGKPEEEKHKIKKATNAGRTEEGSNLKALKTTKSRHEHSHDHPPTPYPTDQPTKQPTDQPKTTVETKVDQKPVNGGVERTTEITHRTETEEKAPIKPSEVVGAGLVGAGVAGAGTTANPNPNPNQNTAPVAGKAAATSTFSEWRRFEEKPEVSSNSYLYIDRANSDVLYESSASKRRYFIQFLWTTRHFTISKNGILKYYRNPNGKRRGEFDLKKDFTDMSTYETTGKYPYRITLASSKDDDLGFETAEKRDEFFHWLESATQDN</sequence>
<feature type="compositionally biased region" description="Basic and acidic residues" evidence="1">
    <location>
        <begin position="181"/>
        <end position="191"/>
    </location>
</feature>
<protein>
    <recommendedName>
        <fullName evidence="4">PH domain-containing protein</fullName>
    </recommendedName>
</protein>
<feature type="compositionally biased region" description="Basic and acidic residues" evidence="1">
    <location>
        <begin position="1"/>
        <end position="25"/>
    </location>
</feature>
<name>A0A177EF54_9MICR</name>
<dbReference type="Proteomes" id="UP000185944">
    <property type="component" value="Unassembled WGS sequence"/>
</dbReference>
<dbReference type="VEuPathDB" id="MicrosporidiaDB:NEDG_01704"/>
<feature type="compositionally biased region" description="Low complexity" evidence="1">
    <location>
        <begin position="46"/>
        <end position="64"/>
    </location>
</feature>
<comment type="caution">
    <text evidence="2">The sequence shown here is derived from an EMBL/GenBank/DDBJ whole genome shotgun (WGS) entry which is preliminary data.</text>
</comment>
<dbReference type="RefSeq" id="XP_067544596.1">
    <property type="nucleotide sequence ID" value="XM_067689122.1"/>
</dbReference>
<feature type="compositionally biased region" description="Polar residues" evidence="1">
    <location>
        <begin position="105"/>
        <end position="119"/>
    </location>
</feature>
<evidence type="ECO:0008006" key="4">
    <source>
        <dbReference type="Google" id="ProtNLM"/>
    </source>
</evidence>
<feature type="compositionally biased region" description="Low complexity" evidence="1">
    <location>
        <begin position="232"/>
        <end position="245"/>
    </location>
</feature>
<evidence type="ECO:0000313" key="3">
    <source>
        <dbReference type="Proteomes" id="UP000185944"/>
    </source>
</evidence>
<dbReference type="OrthoDB" id="73919at2759"/>
<keyword evidence="3" id="KW-1185">Reference proteome</keyword>
<organism evidence="2 3">
    <name type="scientific">Nematocida displodere</name>
    <dbReference type="NCBI Taxonomy" id="1805483"/>
    <lineage>
        <taxon>Eukaryota</taxon>
        <taxon>Fungi</taxon>
        <taxon>Fungi incertae sedis</taxon>
        <taxon>Microsporidia</taxon>
        <taxon>Nematocida</taxon>
    </lineage>
</organism>
<evidence type="ECO:0000313" key="2">
    <source>
        <dbReference type="EMBL" id="OAG30121.1"/>
    </source>
</evidence>
<dbReference type="STRING" id="1805483.A0A177EF54"/>
<feature type="region of interest" description="Disordered" evidence="1">
    <location>
        <begin position="1"/>
        <end position="251"/>
    </location>
</feature>
<proteinExistence type="predicted"/>
<feature type="compositionally biased region" description="Polar residues" evidence="1">
    <location>
        <begin position="28"/>
        <end position="45"/>
    </location>
</feature>
<evidence type="ECO:0000256" key="1">
    <source>
        <dbReference type="SAM" id="MobiDB-lite"/>
    </source>
</evidence>
<reference evidence="2 3" key="1">
    <citation type="submission" date="2016-02" db="EMBL/GenBank/DDBJ databases">
        <title>Discovery of a natural microsporidian pathogen with a broad tissue tropism in Caenorhabditis elegans.</title>
        <authorList>
            <person name="Luallen R.J."/>
            <person name="Reinke A.W."/>
            <person name="Tong L."/>
            <person name="Botts M.R."/>
            <person name="Felix M.-A."/>
            <person name="Troemel E.R."/>
        </authorList>
    </citation>
    <scope>NUCLEOTIDE SEQUENCE [LARGE SCALE GENOMIC DNA]</scope>
    <source>
        <strain evidence="2 3">JUm2807</strain>
    </source>
</reference>
<dbReference type="AlphaFoldDB" id="A0A177EF54"/>